<dbReference type="GO" id="GO:0051959">
    <property type="term" value="F:dynein light intermediate chain binding"/>
    <property type="evidence" value="ECO:0007669"/>
    <property type="project" value="TreeGrafter"/>
</dbReference>
<dbReference type="Gene3D" id="2.60.40.1260">
    <property type="entry name" value="Lamin Tail domain"/>
    <property type="match status" value="1"/>
</dbReference>
<protein>
    <recommendedName>
        <fullName evidence="3">LTD domain-containing protein</fullName>
    </recommendedName>
</protein>
<dbReference type="GO" id="GO:0008017">
    <property type="term" value="F:microtubule binding"/>
    <property type="evidence" value="ECO:0007669"/>
    <property type="project" value="TreeGrafter"/>
</dbReference>
<dbReference type="GO" id="GO:0030705">
    <property type="term" value="P:cytoskeleton-dependent intracellular transport"/>
    <property type="evidence" value="ECO:0007669"/>
    <property type="project" value="TreeGrafter"/>
</dbReference>
<evidence type="ECO:0000313" key="5">
    <source>
        <dbReference type="Proteomes" id="UP000355283"/>
    </source>
</evidence>
<sequence length="681" mass="77550">MVRTRKSDAAPGTPAIGKDKQNKSRGADMYKQVEEYVMRVKDLEITNKQLREELRRSGGDNTVGKGIHCSTRMSSPNCVKKMRDLRQHIQTLESKIKEARRENQQLREQFNESFEDAREKFRSQGRIHGNLMAAKKADEFSGQMLYLKDSVHRLEKTVKELEAERRRLQQEVKEVDELRNDLRRAEERHAVLERNVENLQDENENLERELEHQEGRHSLGVVVEEEKPGVPELEAEIRTLKEQVEGLTEDLRTRMPAAEETESLKDEVEELRASLKAATSADRERREARDSIVTQLEVCREQARKEKARCQELQIRAEALVEAQKAAEEKARRLEDSPSRTIVKARATALESTVKSLEGDLSLLRRERDKNLGDVGALQEDKEALEDEVRRLALQIEQQRRQAEAVLARETESLERKIDRLQEELDTANAKSVAAVEASASAVARALQEAGPASAARRQGRGTCLGGTEEGSEQRRLVEENARLRRDVDVYRELAGSQHDQISLVYIQEVNAQADYLVVENRTNLDVSLAGWALGTSLSESEIQFEFPEELMLSARASLKVWWGARNISYKSRPTRGNLFWEESDRIDIFQAQNDEVLLMDAEGCEMSRMRIVSDKRRARAGPFVGTPTPDSKRFRSSPWSGGGSGMRDNFEVRTSILDEDQGESDMFMMAVEGSFNEEEG</sequence>
<evidence type="ECO:0000256" key="1">
    <source>
        <dbReference type="SAM" id="Coils"/>
    </source>
</evidence>
<dbReference type="Pfam" id="PF00932">
    <property type="entry name" value="LTD"/>
    <property type="match status" value="1"/>
</dbReference>
<feature type="region of interest" description="Disordered" evidence="2">
    <location>
        <begin position="1"/>
        <end position="28"/>
    </location>
</feature>
<gene>
    <name evidence="4" type="ORF">NSK_001484</name>
</gene>
<dbReference type="PANTHER" id="PTHR18947:SF28">
    <property type="entry name" value="GIRDIN, ISOFORM A"/>
    <property type="match status" value="1"/>
</dbReference>
<keyword evidence="1" id="KW-0175">Coiled coil</keyword>
<dbReference type="AlphaFoldDB" id="A0A4D9D6G8"/>
<dbReference type="PANTHER" id="PTHR18947">
    <property type="entry name" value="HOOK PROTEINS"/>
    <property type="match status" value="1"/>
</dbReference>
<reference evidence="4 5" key="1">
    <citation type="submission" date="2019-01" db="EMBL/GenBank/DDBJ databases">
        <title>Nuclear Genome Assembly of the Microalgal Biofuel strain Nannochloropsis salina CCMP1776.</title>
        <authorList>
            <person name="Hovde B."/>
        </authorList>
    </citation>
    <scope>NUCLEOTIDE SEQUENCE [LARGE SCALE GENOMIC DNA]</scope>
    <source>
        <strain evidence="4 5">CCMP1776</strain>
    </source>
</reference>
<dbReference type="InterPro" id="IPR001322">
    <property type="entry name" value="Lamin_tail_dom"/>
</dbReference>
<keyword evidence="5" id="KW-1185">Reference proteome</keyword>
<evidence type="ECO:0000256" key="2">
    <source>
        <dbReference type="SAM" id="MobiDB-lite"/>
    </source>
</evidence>
<dbReference type="PROSITE" id="PS51841">
    <property type="entry name" value="LTD"/>
    <property type="match status" value="1"/>
</dbReference>
<dbReference type="OrthoDB" id="10313419at2759"/>
<accession>A0A4D9D6G8</accession>
<feature type="domain" description="LTD" evidence="3">
    <location>
        <begin position="496"/>
        <end position="629"/>
    </location>
</feature>
<dbReference type="GO" id="GO:0031122">
    <property type="term" value="P:cytoplasmic microtubule organization"/>
    <property type="evidence" value="ECO:0007669"/>
    <property type="project" value="TreeGrafter"/>
</dbReference>
<comment type="caution">
    <text evidence="4">The sequence shown here is derived from an EMBL/GenBank/DDBJ whole genome shotgun (WGS) entry which is preliminary data.</text>
</comment>
<feature type="region of interest" description="Disordered" evidence="2">
    <location>
        <begin position="621"/>
        <end position="649"/>
    </location>
</feature>
<dbReference type="GO" id="GO:0005737">
    <property type="term" value="C:cytoplasm"/>
    <property type="evidence" value="ECO:0007669"/>
    <property type="project" value="TreeGrafter"/>
</dbReference>
<dbReference type="EMBL" id="SDOX01000006">
    <property type="protein sequence ID" value="TFJ87152.1"/>
    <property type="molecule type" value="Genomic_DNA"/>
</dbReference>
<name>A0A4D9D6G8_9STRA</name>
<evidence type="ECO:0000259" key="3">
    <source>
        <dbReference type="PROSITE" id="PS51841"/>
    </source>
</evidence>
<organism evidence="4 5">
    <name type="scientific">Nannochloropsis salina CCMP1776</name>
    <dbReference type="NCBI Taxonomy" id="1027361"/>
    <lineage>
        <taxon>Eukaryota</taxon>
        <taxon>Sar</taxon>
        <taxon>Stramenopiles</taxon>
        <taxon>Ochrophyta</taxon>
        <taxon>Eustigmatophyceae</taxon>
        <taxon>Eustigmatales</taxon>
        <taxon>Monodopsidaceae</taxon>
        <taxon>Microchloropsis</taxon>
        <taxon>Microchloropsis salina</taxon>
    </lineage>
</organism>
<feature type="coiled-coil region" evidence="1">
    <location>
        <begin position="33"/>
        <end position="116"/>
    </location>
</feature>
<evidence type="ECO:0000313" key="4">
    <source>
        <dbReference type="EMBL" id="TFJ87152.1"/>
    </source>
</evidence>
<feature type="coiled-coil region" evidence="1">
    <location>
        <begin position="144"/>
        <end position="438"/>
    </location>
</feature>
<dbReference type="GO" id="GO:0005815">
    <property type="term" value="C:microtubule organizing center"/>
    <property type="evidence" value="ECO:0007669"/>
    <property type="project" value="TreeGrafter"/>
</dbReference>
<dbReference type="Proteomes" id="UP000355283">
    <property type="component" value="Unassembled WGS sequence"/>
</dbReference>
<proteinExistence type="predicted"/>
<feature type="compositionally biased region" description="Basic and acidic residues" evidence="2">
    <location>
        <begin position="17"/>
        <end position="28"/>
    </location>
</feature>
<dbReference type="SUPFAM" id="SSF74853">
    <property type="entry name" value="Lamin A/C globular tail domain"/>
    <property type="match status" value="1"/>
</dbReference>
<dbReference type="InterPro" id="IPR036415">
    <property type="entry name" value="Lamin_tail_dom_sf"/>
</dbReference>